<evidence type="ECO:0000256" key="1">
    <source>
        <dbReference type="ARBA" id="ARBA00012513"/>
    </source>
</evidence>
<keyword evidence="7" id="KW-0472">Membrane</keyword>
<evidence type="ECO:0000259" key="8">
    <source>
        <dbReference type="PROSITE" id="PS50011"/>
    </source>
</evidence>
<dbReference type="GO" id="GO:0004674">
    <property type="term" value="F:protein serine/threonine kinase activity"/>
    <property type="evidence" value="ECO:0007669"/>
    <property type="project" value="UniProtKB-KW"/>
</dbReference>
<keyword evidence="5" id="KW-0418">Kinase</keyword>
<gene>
    <name evidence="9" type="ORF">KSF_051740</name>
</gene>
<evidence type="ECO:0000256" key="4">
    <source>
        <dbReference type="ARBA" id="ARBA00022741"/>
    </source>
</evidence>
<evidence type="ECO:0000256" key="5">
    <source>
        <dbReference type="ARBA" id="ARBA00022777"/>
    </source>
</evidence>
<dbReference type="PROSITE" id="PS00108">
    <property type="entry name" value="PROTEIN_KINASE_ST"/>
    <property type="match status" value="1"/>
</dbReference>
<keyword evidence="2" id="KW-0723">Serine/threonine-protein kinase</keyword>
<protein>
    <recommendedName>
        <fullName evidence="1">non-specific serine/threonine protein kinase</fullName>
        <ecNumber evidence="1">2.7.11.1</ecNumber>
    </recommendedName>
</protein>
<comment type="caution">
    <text evidence="9">The sequence shown here is derived from an EMBL/GenBank/DDBJ whole genome shotgun (WGS) entry which is preliminary data.</text>
</comment>
<dbReference type="GO" id="GO:0005524">
    <property type="term" value="F:ATP binding"/>
    <property type="evidence" value="ECO:0007669"/>
    <property type="project" value="UniProtKB-KW"/>
</dbReference>
<keyword evidence="7" id="KW-1133">Transmembrane helix</keyword>
<keyword evidence="6" id="KW-0067">ATP-binding</keyword>
<dbReference type="Gene3D" id="1.10.510.10">
    <property type="entry name" value="Transferase(Phosphotransferase) domain 1"/>
    <property type="match status" value="1"/>
</dbReference>
<dbReference type="CDD" id="cd14014">
    <property type="entry name" value="STKc_PknB_like"/>
    <property type="match status" value="1"/>
</dbReference>
<organism evidence="9 10">
    <name type="scientific">Reticulibacter mediterranei</name>
    <dbReference type="NCBI Taxonomy" id="2778369"/>
    <lineage>
        <taxon>Bacteria</taxon>
        <taxon>Bacillati</taxon>
        <taxon>Chloroflexota</taxon>
        <taxon>Ktedonobacteria</taxon>
        <taxon>Ktedonobacterales</taxon>
        <taxon>Reticulibacteraceae</taxon>
        <taxon>Reticulibacter</taxon>
    </lineage>
</organism>
<dbReference type="InterPro" id="IPR000719">
    <property type="entry name" value="Prot_kinase_dom"/>
</dbReference>
<keyword evidence="4" id="KW-0547">Nucleotide-binding</keyword>
<dbReference type="EMBL" id="BNJK01000001">
    <property type="protein sequence ID" value="GHO95126.1"/>
    <property type="molecule type" value="Genomic_DNA"/>
</dbReference>
<accession>A0A8J3IIE4</accession>
<dbReference type="AlphaFoldDB" id="A0A8J3IIE4"/>
<dbReference type="SMART" id="SM00220">
    <property type="entry name" value="S_TKc"/>
    <property type="match status" value="1"/>
</dbReference>
<dbReference type="RefSeq" id="WP_220205825.1">
    <property type="nucleotide sequence ID" value="NZ_BNJK01000001.1"/>
</dbReference>
<dbReference type="EC" id="2.7.11.1" evidence="1"/>
<name>A0A8J3IIE4_9CHLR</name>
<dbReference type="PROSITE" id="PS50011">
    <property type="entry name" value="PROTEIN_KINASE_DOM"/>
    <property type="match status" value="1"/>
</dbReference>
<evidence type="ECO:0000256" key="3">
    <source>
        <dbReference type="ARBA" id="ARBA00022679"/>
    </source>
</evidence>
<evidence type="ECO:0000313" key="9">
    <source>
        <dbReference type="EMBL" id="GHO95126.1"/>
    </source>
</evidence>
<evidence type="ECO:0000256" key="6">
    <source>
        <dbReference type="ARBA" id="ARBA00022840"/>
    </source>
</evidence>
<dbReference type="Pfam" id="PF00069">
    <property type="entry name" value="Pkinase"/>
    <property type="match status" value="1"/>
</dbReference>
<feature type="domain" description="Protein kinase" evidence="8">
    <location>
        <begin position="14"/>
        <end position="275"/>
    </location>
</feature>
<dbReference type="Proteomes" id="UP000597444">
    <property type="component" value="Unassembled WGS sequence"/>
</dbReference>
<dbReference type="SUPFAM" id="SSF56112">
    <property type="entry name" value="Protein kinase-like (PK-like)"/>
    <property type="match status" value="1"/>
</dbReference>
<dbReference type="InterPro" id="IPR008271">
    <property type="entry name" value="Ser/Thr_kinase_AS"/>
</dbReference>
<evidence type="ECO:0000256" key="2">
    <source>
        <dbReference type="ARBA" id="ARBA00022527"/>
    </source>
</evidence>
<reference evidence="9" key="1">
    <citation type="submission" date="2020-10" db="EMBL/GenBank/DDBJ databases">
        <title>Taxonomic study of unclassified bacteria belonging to the class Ktedonobacteria.</title>
        <authorList>
            <person name="Yabe S."/>
            <person name="Wang C.M."/>
            <person name="Zheng Y."/>
            <person name="Sakai Y."/>
            <person name="Cavaletti L."/>
            <person name="Monciardini P."/>
            <person name="Donadio S."/>
        </authorList>
    </citation>
    <scope>NUCLEOTIDE SEQUENCE</scope>
    <source>
        <strain evidence="9">ID150040</strain>
    </source>
</reference>
<evidence type="ECO:0000313" key="10">
    <source>
        <dbReference type="Proteomes" id="UP000597444"/>
    </source>
</evidence>
<keyword evidence="7" id="KW-0812">Transmembrane</keyword>
<feature type="transmembrane region" description="Helical" evidence="7">
    <location>
        <begin position="299"/>
        <end position="323"/>
    </location>
</feature>
<dbReference type="FunFam" id="1.10.510.10:FF:000021">
    <property type="entry name" value="Serine/threonine protein kinase"/>
    <property type="match status" value="1"/>
</dbReference>
<proteinExistence type="predicted"/>
<keyword evidence="10" id="KW-1185">Reference proteome</keyword>
<dbReference type="InterPro" id="IPR030616">
    <property type="entry name" value="Aur-like"/>
</dbReference>
<dbReference type="PANTHER" id="PTHR24350">
    <property type="entry name" value="SERINE/THREONINE-PROTEIN KINASE IAL-RELATED"/>
    <property type="match status" value="1"/>
</dbReference>
<sequence length="328" mass="37080">MTATYAPGAQVDHYEIIRMLGHGGMNRVYLARDMLNQQEVVLKFPNDDLIGDVAVFERYRREAEIGTRVKHPHVQHLLNMDEKRSQEYLVMEYIKGRTLRAIIEDHAPDPLPVAEAIRITIQLADTLKYCHEHGVFHRDIKPENIMLQEDDSIKIIDFGIALLEGARRVTWRGLSSTVGTPDYMSPEQLKGERGAASSDIYAVGIILYEMLCGKTPFDGENIFAVMNQHVSQDPPSILDFNPRLSPALATVVMKAIRRDPHKRYQSMNDLLHDLCNLEKVEPVPYTPETPAMNRSGRMVITATLIIIAICLAIIAFGFLVQFLHNAAH</sequence>
<evidence type="ECO:0000256" key="7">
    <source>
        <dbReference type="SAM" id="Phobius"/>
    </source>
</evidence>
<dbReference type="InterPro" id="IPR011009">
    <property type="entry name" value="Kinase-like_dom_sf"/>
</dbReference>
<keyword evidence="3" id="KW-0808">Transferase</keyword>